<keyword evidence="10" id="KW-1185">Reference proteome</keyword>
<evidence type="ECO:0000313" key="10">
    <source>
        <dbReference type="Proteomes" id="UP000799779"/>
    </source>
</evidence>
<feature type="transmembrane region" description="Helical" evidence="7">
    <location>
        <begin position="137"/>
        <end position="159"/>
    </location>
</feature>
<dbReference type="PANTHER" id="PTHR33048">
    <property type="entry name" value="PTH11-LIKE INTEGRAL MEMBRANE PROTEIN (AFU_ORTHOLOGUE AFUA_5G11245)"/>
    <property type="match status" value="1"/>
</dbReference>
<protein>
    <recommendedName>
        <fullName evidence="8">Rhodopsin domain-containing protein</fullName>
    </recommendedName>
</protein>
<dbReference type="InterPro" id="IPR052337">
    <property type="entry name" value="SAT4-like"/>
</dbReference>
<evidence type="ECO:0000256" key="7">
    <source>
        <dbReference type="SAM" id="Phobius"/>
    </source>
</evidence>
<evidence type="ECO:0000259" key="8">
    <source>
        <dbReference type="Pfam" id="PF20684"/>
    </source>
</evidence>
<evidence type="ECO:0000256" key="6">
    <source>
        <dbReference type="SAM" id="MobiDB-lite"/>
    </source>
</evidence>
<evidence type="ECO:0000256" key="5">
    <source>
        <dbReference type="ARBA" id="ARBA00038359"/>
    </source>
</evidence>
<organism evidence="9 10">
    <name type="scientific">Amniculicola lignicola CBS 123094</name>
    <dbReference type="NCBI Taxonomy" id="1392246"/>
    <lineage>
        <taxon>Eukaryota</taxon>
        <taxon>Fungi</taxon>
        <taxon>Dikarya</taxon>
        <taxon>Ascomycota</taxon>
        <taxon>Pezizomycotina</taxon>
        <taxon>Dothideomycetes</taxon>
        <taxon>Pleosporomycetidae</taxon>
        <taxon>Pleosporales</taxon>
        <taxon>Amniculicolaceae</taxon>
        <taxon>Amniculicola</taxon>
    </lineage>
</organism>
<feature type="transmembrane region" description="Helical" evidence="7">
    <location>
        <begin position="191"/>
        <end position="212"/>
    </location>
</feature>
<evidence type="ECO:0000256" key="3">
    <source>
        <dbReference type="ARBA" id="ARBA00022989"/>
    </source>
</evidence>
<evidence type="ECO:0000313" key="9">
    <source>
        <dbReference type="EMBL" id="KAF1993834.1"/>
    </source>
</evidence>
<dbReference type="OrthoDB" id="61113at2759"/>
<feature type="compositionally biased region" description="Basic residues" evidence="6">
    <location>
        <begin position="387"/>
        <end position="400"/>
    </location>
</feature>
<feature type="domain" description="Rhodopsin" evidence="8">
    <location>
        <begin position="43"/>
        <end position="291"/>
    </location>
</feature>
<evidence type="ECO:0000256" key="2">
    <source>
        <dbReference type="ARBA" id="ARBA00022692"/>
    </source>
</evidence>
<feature type="transmembrane region" description="Helical" evidence="7">
    <location>
        <begin position="266"/>
        <end position="288"/>
    </location>
</feature>
<feature type="region of interest" description="Disordered" evidence="6">
    <location>
        <begin position="387"/>
        <end position="491"/>
    </location>
</feature>
<keyword evidence="2 7" id="KW-0812">Transmembrane</keyword>
<dbReference type="Pfam" id="PF20684">
    <property type="entry name" value="Fung_rhodopsin"/>
    <property type="match status" value="1"/>
</dbReference>
<dbReference type="EMBL" id="ML977683">
    <property type="protein sequence ID" value="KAF1993834.1"/>
    <property type="molecule type" value="Genomic_DNA"/>
</dbReference>
<gene>
    <name evidence="9" type="ORF">P154DRAFT_587718</name>
</gene>
<evidence type="ECO:0000256" key="4">
    <source>
        <dbReference type="ARBA" id="ARBA00023136"/>
    </source>
</evidence>
<feature type="compositionally biased region" description="Polar residues" evidence="6">
    <location>
        <begin position="467"/>
        <end position="479"/>
    </location>
</feature>
<comment type="similarity">
    <text evidence="5">Belongs to the SAT4 family.</text>
</comment>
<feature type="transmembrane region" description="Helical" evidence="7">
    <location>
        <begin position="101"/>
        <end position="125"/>
    </location>
</feature>
<sequence>MSDQEIHPDNHPLNQYIPIANRPETLYGTSITFCIVAVIAVSLRLYVRCRNKLWGYDDLFVFLAAVAITVGTGLTCLMPAAGMGKHYNTLSPKMKMDYYKLVWATNVCYTSSTTLIKLSILVQYLRLFDMHSRLAKRIALGLIVLISTWGITFFLLALFSCSPVAKNWNFKLEGKCVGWGSKDPDEMFATFAAHAGSNMLLDLVVLGLPIPFLSSLTREGRTRLALVALFIMGGVAAALSIARMVALSIRRLGTVPNYDPTWATPSIYIFSVSEVNIAILCASIPIFWPLVTSFSSNKILVVNEIEVRTDSRESVGMGMGMGVSLAEQGSAFGYHENGSGKGLDDGIGLGLDDKTSGPCGRASRMNVVITAMPNRVAKSAARLHKHVPRHNHNHGHRKSNSKSNSNTITISHGHTQTYPHPHPKTQTNRPPKNPPPPSTHSPTHSSQSIELIPRPSTDSTHHLSPSPALSRQNSNTSISYRDPFSAASSPGLHAPAAVRAGSIDHYRDRYVQDLVLPFEKGRRGEGGGGEGRGGTTTTVGRAMVPFDYLRGVGR</sequence>
<dbReference type="GO" id="GO:0016020">
    <property type="term" value="C:membrane"/>
    <property type="evidence" value="ECO:0007669"/>
    <property type="project" value="UniProtKB-SubCell"/>
</dbReference>
<reference evidence="9" key="1">
    <citation type="journal article" date="2020" name="Stud. Mycol.">
        <title>101 Dothideomycetes genomes: a test case for predicting lifestyles and emergence of pathogens.</title>
        <authorList>
            <person name="Haridas S."/>
            <person name="Albert R."/>
            <person name="Binder M."/>
            <person name="Bloem J."/>
            <person name="Labutti K."/>
            <person name="Salamov A."/>
            <person name="Andreopoulos B."/>
            <person name="Baker S."/>
            <person name="Barry K."/>
            <person name="Bills G."/>
            <person name="Bluhm B."/>
            <person name="Cannon C."/>
            <person name="Castanera R."/>
            <person name="Culley D."/>
            <person name="Daum C."/>
            <person name="Ezra D."/>
            <person name="Gonzalez J."/>
            <person name="Henrissat B."/>
            <person name="Kuo A."/>
            <person name="Liang C."/>
            <person name="Lipzen A."/>
            <person name="Lutzoni F."/>
            <person name="Magnuson J."/>
            <person name="Mondo S."/>
            <person name="Nolan M."/>
            <person name="Ohm R."/>
            <person name="Pangilinan J."/>
            <person name="Park H.-J."/>
            <person name="Ramirez L."/>
            <person name="Alfaro M."/>
            <person name="Sun H."/>
            <person name="Tritt A."/>
            <person name="Yoshinaga Y."/>
            <person name="Zwiers L.-H."/>
            <person name="Turgeon B."/>
            <person name="Goodwin S."/>
            <person name="Spatafora J."/>
            <person name="Crous P."/>
            <person name="Grigoriev I."/>
        </authorList>
    </citation>
    <scope>NUCLEOTIDE SEQUENCE</scope>
    <source>
        <strain evidence="9">CBS 123094</strain>
    </source>
</reference>
<dbReference type="PANTHER" id="PTHR33048:SF47">
    <property type="entry name" value="INTEGRAL MEMBRANE PROTEIN-RELATED"/>
    <property type="match status" value="1"/>
</dbReference>
<evidence type="ECO:0000256" key="1">
    <source>
        <dbReference type="ARBA" id="ARBA00004141"/>
    </source>
</evidence>
<keyword evidence="4 7" id="KW-0472">Membrane</keyword>
<keyword evidence="3 7" id="KW-1133">Transmembrane helix</keyword>
<comment type="subcellular location">
    <subcellularLocation>
        <location evidence="1">Membrane</location>
        <topology evidence="1">Multi-pass membrane protein</topology>
    </subcellularLocation>
</comment>
<dbReference type="InterPro" id="IPR049326">
    <property type="entry name" value="Rhodopsin_dom_fungi"/>
</dbReference>
<feature type="transmembrane region" description="Helical" evidence="7">
    <location>
        <begin position="26"/>
        <end position="47"/>
    </location>
</feature>
<accession>A0A6A5VXX5</accession>
<name>A0A6A5VXX5_9PLEO</name>
<dbReference type="Proteomes" id="UP000799779">
    <property type="component" value="Unassembled WGS sequence"/>
</dbReference>
<feature type="transmembrane region" description="Helical" evidence="7">
    <location>
        <begin position="224"/>
        <end position="246"/>
    </location>
</feature>
<dbReference type="AlphaFoldDB" id="A0A6A5VXX5"/>
<feature type="transmembrane region" description="Helical" evidence="7">
    <location>
        <begin position="59"/>
        <end position="81"/>
    </location>
</feature>
<proteinExistence type="inferred from homology"/>
<feature type="compositionally biased region" description="Low complexity" evidence="6">
    <location>
        <begin position="401"/>
        <end position="412"/>
    </location>
</feature>